<dbReference type="PROSITE" id="PS50106">
    <property type="entry name" value="PDZ"/>
    <property type="match status" value="2"/>
</dbReference>
<evidence type="ECO:0000256" key="13">
    <source>
        <dbReference type="ARBA" id="ARBA00032850"/>
    </source>
</evidence>
<gene>
    <name evidence="16" type="ORF">ACFQND_25170</name>
</gene>
<dbReference type="SUPFAM" id="SSF50156">
    <property type="entry name" value="PDZ domain-like"/>
    <property type="match status" value="2"/>
</dbReference>
<dbReference type="NCBIfam" id="TIGR02037">
    <property type="entry name" value="degP_htrA_DO"/>
    <property type="match status" value="1"/>
</dbReference>
<dbReference type="EMBL" id="JBHSRS010000084">
    <property type="protein sequence ID" value="MFC6284530.1"/>
    <property type="molecule type" value="Genomic_DNA"/>
</dbReference>
<dbReference type="InterPro" id="IPR001478">
    <property type="entry name" value="PDZ"/>
</dbReference>
<keyword evidence="10" id="KW-0378">Hydrolase</keyword>
<feature type="region of interest" description="Disordered" evidence="14">
    <location>
        <begin position="112"/>
        <end position="132"/>
    </location>
</feature>
<comment type="subcellular location">
    <subcellularLocation>
        <location evidence="2">Periplasm</location>
    </subcellularLocation>
</comment>
<dbReference type="InterPro" id="IPR036034">
    <property type="entry name" value="PDZ_sf"/>
</dbReference>
<evidence type="ECO:0000259" key="15">
    <source>
        <dbReference type="PROSITE" id="PS50106"/>
    </source>
</evidence>
<accession>A0ABW1U4M8</accession>
<protein>
    <recommendedName>
        <fullName evidence="5">Probable periplasmic serine endoprotease DegP-like</fullName>
        <ecNumber evidence="4">3.4.21.107</ecNumber>
    </recommendedName>
    <alternativeName>
        <fullName evidence="13">Protease Do</fullName>
    </alternativeName>
</protein>
<sequence>MKSTALKNSSLVIALLTAGAIGGAGVGAFNALQTPSIAAPLAALSSSAAGDISSSAVVPNFPQITERYGPAVVNISVTGTTKVSDESAMAQGDDDAFSGDPFLEFFRRFQQGQGQRPGNGRGGQQEVPTRGQGSGFIVSSDGIILTNAHVVKDAKEVTVKLTDRREFRAKVLGSDPKTDIAVLRIEAKNLPVVTLGKTSDLKVGEWVLAIGSPFGFENTVTAGVVSAKGRSLPDDSAVPFIQTDVAINPGNSGGPLFNARGEVVGINSQIYTRSGGYQGVSFAIPIDIANKVKNQIVATGKVEHARLGVAVQEVNQAFADSFKLDKPEGALVSTVEKGSPADKAGLQSGDVIRKVNGQPIVSSGDLPALISLAAPGDTVKLEVWRQGSARELTARLANANDKTSEVASKKEAAGQGKLGLALRPLQPDEKQEAGLDSGLVVEQASGPAAMAGVQSGDVLISINGVPVKNIDQVRAAVAKAEKSVALLIQRGGDKIFVPVNLG</sequence>
<evidence type="ECO:0000256" key="6">
    <source>
        <dbReference type="ARBA" id="ARBA00022670"/>
    </source>
</evidence>
<dbReference type="CDD" id="cd10839">
    <property type="entry name" value="cpPDZ1_DegP-like"/>
    <property type="match status" value="1"/>
</dbReference>
<dbReference type="Proteomes" id="UP001596270">
    <property type="component" value="Unassembled WGS sequence"/>
</dbReference>
<evidence type="ECO:0000256" key="10">
    <source>
        <dbReference type="ARBA" id="ARBA00022801"/>
    </source>
</evidence>
<keyword evidence="11" id="KW-0720">Serine protease</keyword>
<organism evidence="16 17">
    <name type="scientific">Polaromonas aquatica</name>
    <dbReference type="NCBI Taxonomy" id="332657"/>
    <lineage>
        <taxon>Bacteria</taxon>
        <taxon>Pseudomonadati</taxon>
        <taxon>Pseudomonadota</taxon>
        <taxon>Betaproteobacteria</taxon>
        <taxon>Burkholderiales</taxon>
        <taxon>Comamonadaceae</taxon>
        <taxon>Polaromonas</taxon>
    </lineage>
</organism>
<evidence type="ECO:0000256" key="9">
    <source>
        <dbReference type="ARBA" id="ARBA00022764"/>
    </source>
</evidence>
<evidence type="ECO:0000256" key="7">
    <source>
        <dbReference type="ARBA" id="ARBA00022729"/>
    </source>
</evidence>
<comment type="similarity">
    <text evidence="3">Belongs to the peptidase S1C family.</text>
</comment>
<evidence type="ECO:0000313" key="17">
    <source>
        <dbReference type="Proteomes" id="UP001596270"/>
    </source>
</evidence>
<dbReference type="Pfam" id="PF17820">
    <property type="entry name" value="PDZ_6"/>
    <property type="match status" value="1"/>
</dbReference>
<dbReference type="PANTHER" id="PTHR22939:SF130">
    <property type="entry name" value="PERIPLASMIC SERINE ENDOPROTEASE DEGP-LIKE-RELATED"/>
    <property type="match status" value="1"/>
</dbReference>
<dbReference type="Gene3D" id="2.40.10.120">
    <property type="match status" value="1"/>
</dbReference>
<keyword evidence="17" id="KW-1185">Reference proteome</keyword>
<evidence type="ECO:0000313" key="16">
    <source>
        <dbReference type="EMBL" id="MFC6284530.1"/>
    </source>
</evidence>
<dbReference type="Pfam" id="PF13365">
    <property type="entry name" value="Trypsin_2"/>
    <property type="match status" value="1"/>
</dbReference>
<comment type="caution">
    <text evidence="16">The sequence shown here is derived from an EMBL/GenBank/DDBJ whole genome shotgun (WGS) entry which is preliminary data.</text>
</comment>
<dbReference type="InterPro" id="IPR001940">
    <property type="entry name" value="Peptidase_S1C"/>
</dbReference>
<keyword evidence="7" id="KW-0732">Signal</keyword>
<dbReference type="RefSeq" id="WP_371438787.1">
    <property type="nucleotide sequence ID" value="NZ_JBHSRS010000084.1"/>
</dbReference>
<feature type="domain" description="PDZ" evidence="15">
    <location>
        <begin position="405"/>
        <end position="492"/>
    </location>
</feature>
<feature type="domain" description="PDZ" evidence="15">
    <location>
        <begin position="296"/>
        <end position="387"/>
    </location>
</feature>
<dbReference type="InterPro" id="IPR041489">
    <property type="entry name" value="PDZ_6"/>
</dbReference>
<evidence type="ECO:0000256" key="5">
    <source>
        <dbReference type="ARBA" id="ARBA00013958"/>
    </source>
</evidence>
<evidence type="ECO:0000256" key="3">
    <source>
        <dbReference type="ARBA" id="ARBA00010541"/>
    </source>
</evidence>
<dbReference type="SMART" id="SM00228">
    <property type="entry name" value="PDZ"/>
    <property type="match status" value="2"/>
</dbReference>
<dbReference type="Gene3D" id="2.30.42.10">
    <property type="match status" value="2"/>
</dbReference>
<dbReference type="Pfam" id="PF13180">
    <property type="entry name" value="PDZ_2"/>
    <property type="match status" value="1"/>
</dbReference>
<keyword evidence="9" id="KW-0574">Periplasm</keyword>
<name>A0ABW1U4M8_9BURK</name>
<evidence type="ECO:0000256" key="12">
    <source>
        <dbReference type="ARBA" id="ARBA00023016"/>
    </source>
</evidence>
<dbReference type="InterPro" id="IPR009003">
    <property type="entry name" value="Peptidase_S1_PA"/>
</dbReference>
<dbReference type="SUPFAM" id="SSF50494">
    <property type="entry name" value="Trypsin-like serine proteases"/>
    <property type="match status" value="1"/>
</dbReference>
<evidence type="ECO:0000256" key="11">
    <source>
        <dbReference type="ARBA" id="ARBA00022825"/>
    </source>
</evidence>
<dbReference type="PRINTS" id="PR00834">
    <property type="entry name" value="PROTEASES2C"/>
</dbReference>
<reference evidence="17" key="1">
    <citation type="journal article" date="2019" name="Int. J. Syst. Evol. Microbiol.">
        <title>The Global Catalogue of Microorganisms (GCM) 10K type strain sequencing project: providing services to taxonomists for standard genome sequencing and annotation.</title>
        <authorList>
            <consortium name="The Broad Institute Genomics Platform"/>
            <consortium name="The Broad Institute Genome Sequencing Center for Infectious Disease"/>
            <person name="Wu L."/>
            <person name="Ma J."/>
        </authorList>
    </citation>
    <scope>NUCLEOTIDE SEQUENCE [LARGE SCALE GENOMIC DNA]</scope>
    <source>
        <strain evidence="17">CCUG 39402</strain>
    </source>
</reference>
<dbReference type="InterPro" id="IPR011782">
    <property type="entry name" value="Pept_S1C_Do"/>
</dbReference>
<keyword evidence="8" id="KW-0677">Repeat</keyword>
<evidence type="ECO:0000256" key="14">
    <source>
        <dbReference type="SAM" id="MobiDB-lite"/>
    </source>
</evidence>
<keyword evidence="6" id="KW-0645">Protease</keyword>
<evidence type="ECO:0000256" key="2">
    <source>
        <dbReference type="ARBA" id="ARBA00004418"/>
    </source>
</evidence>
<keyword evidence="12" id="KW-0346">Stress response</keyword>
<evidence type="ECO:0000256" key="8">
    <source>
        <dbReference type="ARBA" id="ARBA00022737"/>
    </source>
</evidence>
<dbReference type="PANTHER" id="PTHR22939">
    <property type="entry name" value="SERINE PROTEASE FAMILY S1C HTRA-RELATED"/>
    <property type="match status" value="1"/>
</dbReference>
<evidence type="ECO:0000256" key="4">
    <source>
        <dbReference type="ARBA" id="ARBA00013035"/>
    </source>
</evidence>
<evidence type="ECO:0000256" key="1">
    <source>
        <dbReference type="ARBA" id="ARBA00001772"/>
    </source>
</evidence>
<proteinExistence type="inferred from homology"/>
<dbReference type="EC" id="3.4.21.107" evidence="4"/>
<comment type="catalytic activity">
    <reaction evidence="1">
        <text>Acts on substrates that are at least partially unfolded. The cleavage site P1 residue is normally between a pair of hydrophobic residues, such as Val-|-Val.</text>
        <dbReference type="EC" id="3.4.21.107"/>
    </reaction>
</comment>